<evidence type="ECO:0000256" key="1">
    <source>
        <dbReference type="SAM" id="MobiDB-lite"/>
    </source>
</evidence>
<feature type="compositionally biased region" description="Basic residues" evidence="1">
    <location>
        <begin position="137"/>
        <end position="157"/>
    </location>
</feature>
<protein>
    <submittedName>
        <fullName evidence="2">Efflux ABC transporter, permease protein</fullName>
    </submittedName>
</protein>
<feature type="region of interest" description="Disordered" evidence="1">
    <location>
        <begin position="1"/>
        <end position="23"/>
    </location>
</feature>
<feature type="compositionally biased region" description="Basic and acidic residues" evidence="1">
    <location>
        <begin position="87"/>
        <end position="99"/>
    </location>
</feature>
<feature type="non-terminal residue" evidence="2">
    <location>
        <position position="1"/>
    </location>
</feature>
<evidence type="ECO:0000313" key="2">
    <source>
        <dbReference type="EMBL" id="CAA9441562.1"/>
    </source>
</evidence>
<feature type="region of interest" description="Disordered" evidence="1">
    <location>
        <begin position="62"/>
        <end position="246"/>
    </location>
</feature>
<feature type="non-terminal residue" evidence="2">
    <location>
        <position position="246"/>
    </location>
</feature>
<gene>
    <name evidence="2" type="ORF">AVDCRST_MAG66-4033</name>
</gene>
<reference evidence="2" key="1">
    <citation type="submission" date="2020-02" db="EMBL/GenBank/DDBJ databases">
        <authorList>
            <person name="Meier V. D."/>
        </authorList>
    </citation>
    <scope>NUCLEOTIDE SEQUENCE</scope>
    <source>
        <strain evidence="2">AVDCRST_MAG66</strain>
    </source>
</reference>
<dbReference type="EMBL" id="CADCUS010000556">
    <property type="protein sequence ID" value="CAA9441562.1"/>
    <property type="molecule type" value="Genomic_DNA"/>
</dbReference>
<dbReference type="AlphaFoldDB" id="A0A6J4QGU7"/>
<feature type="compositionally biased region" description="Basic residues" evidence="1">
    <location>
        <begin position="209"/>
        <end position="219"/>
    </location>
</feature>
<name>A0A6J4QGU7_9PSEU</name>
<feature type="compositionally biased region" description="Basic residues" evidence="1">
    <location>
        <begin position="103"/>
        <end position="114"/>
    </location>
</feature>
<proteinExistence type="predicted"/>
<organism evidence="2">
    <name type="scientific">uncultured Pseudonocardia sp</name>
    <dbReference type="NCBI Taxonomy" id="211455"/>
    <lineage>
        <taxon>Bacteria</taxon>
        <taxon>Bacillati</taxon>
        <taxon>Actinomycetota</taxon>
        <taxon>Actinomycetes</taxon>
        <taxon>Pseudonocardiales</taxon>
        <taxon>Pseudonocardiaceae</taxon>
        <taxon>Pseudonocardia</taxon>
        <taxon>environmental samples</taxon>
    </lineage>
</organism>
<accession>A0A6J4QGU7</accession>
<feature type="compositionally biased region" description="Low complexity" evidence="1">
    <location>
        <begin position="180"/>
        <end position="193"/>
    </location>
</feature>
<sequence>DRRGAALGDRRGPARHRPRAHGPVLLRAHAGRVLRAVHRGVRAGDEPRRRAVRGGVAGHLRHLRGGVGDAAQPGHRRGRRPLPRLAARQEDLGHADRGGAGRARARRAPLRRRGAAGDDGGVGAHRRAGADDPRLARPGRRAAARRAAVRVVRAGRRVRGERGHRGGRAQRRAVPDGDRVGPVGAPGAAARVPAGGGPVPADPPPGPAGHRRAHRRARARAGAGPAGHHRRRRARGGAGLPEDAAV</sequence>